<evidence type="ECO:0000256" key="2">
    <source>
        <dbReference type="ARBA" id="ARBA00023002"/>
    </source>
</evidence>
<sequence>MDTTDKNRLAAAATVKWAVLGTGAIASTFADDIRLAENAELVAVCSRTVEAATNFSQRVGPLRIIADIEALAGDPLVDAVYLATPNTAHFDQAWTLLNAGKPVLIEKPLVTMAAQARSLAELAANQQTFAMEGLWTVFLPAIDRVRSLLADNTIGAITGIRAELAYAKTFDGNSRFFSQVLGGGSLLDLGIYPIALVLALFGSPQSIAGRWLAAPTGVDMSADIRLGFGAFEASISCGFDRNGGNRFIIEGEAGRLVIDAPFLRANRILVTRNRLANYVAAPPRSGRLSRAISKIARRLPLPGLTVHEHGFPGSGLQFEIEAASKAILEGKREHPLMPLGASIAALDIIETILAQRAS</sequence>
<reference evidence="5 6" key="1">
    <citation type="submission" date="2021-03" db="EMBL/GenBank/DDBJ databases">
        <title>Genomic Encyclopedia of Type Strains, Phase IV (KMG-IV): sequencing the most valuable type-strain genomes for metagenomic binning, comparative biology and taxonomic classification.</title>
        <authorList>
            <person name="Goeker M."/>
        </authorList>
    </citation>
    <scope>NUCLEOTIDE SEQUENCE [LARGE SCALE GENOMIC DNA]</scope>
    <source>
        <strain evidence="5 6">DSM 26427</strain>
    </source>
</reference>
<dbReference type="PANTHER" id="PTHR22604">
    <property type="entry name" value="OXIDOREDUCTASES"/>
    <property type="match status" value="1"/>
</dbReference>
<feature type="domain" description="Gfo/Idh/MocA-like oxidoreductase N-terminal" evidence="3">
    <location>
        <begin position="16"/>
        <end position="131"/>
    </location>
</feature>
<dbReference type="RefSeq" id="WP_209855147.1">
    <property type="nucleotide sequence ID" value="NZ_JAGGJV010000009.1"/>
</dbReference>
<dbReference type="Gene3D" id="3.30.360.10">
    <property type="entry name" value="Dihydrodipicolinate Reductase, domain 2"/>
    <property type="match status" value="1"/>
</dbReference>
<evidence type="ECO:0000259" key="3">
    <source>
        <dbReference type="Pfam" id="PF01408"/>
    </source>
</evidence>
<dbReference type="InterPro" id="IPR050984">
    <property type="entry name" value="Gfo/Idh/MocA_domain"/>
</dbReference>
<organism evidence="5 6">
    <name type="scientific">Rhizobium herbae</name>
    <dbReference type="NCBI Taxonomy" id="508661"/>
    <lineage>
        <taxon>Bacteria</taxon>
        <taxon>Pseudomonadati</taxon>
        <taxon>Pseudomonadota</taxon>
        <taxon>Alphaproteobacteria</taxon>
        <taxon>Hyphomicrobiales</taxon>
        <taxon>Rhizobiaceae</taxon>
        <taxon>Rhizobium/Agrobacterium group</taxon>
        <taxon>Rhizobium</taxon>
    </lineage>
</organism>
<dbReference type="SUPFAM" id="SSF55347">
    <property type="entry name" value="Glyceraldehyde-3-phosphate dehydrogenase-like, C-terminal domain"/>
    <property type="match status" value="1"/>
</dbReference>
<protein>
    <submittedName>
        <fullName evidence="5">Dehydrogenase</fullName>
    </submittedName>
</protein>
<keyword evidence="2" id="KW-0560">Oxidoreductase</keyword>
<dbReference type="Proteomes" id="UP000823786">
    <property type="component" value="Unassembled WGS sequence"/>
</dbReference>
<dbReference type="EMBL" id="JAGGJV010000009">
    <property type="protein sequence ID" value="MBP1861141.1"/>
    <property type="molecule type" value="Genomic_DNA"/>
</dbReference>
<comment type="caution">
    <text evidence="5">The sequence shown here is derived from an EMBL/GenBank/DDBJ whole genome shotgun (WGS) entry which is preliminary data.</text>
</comment>
<dbReference type="InterPro" id="IPR000683">
    <property type="entry name" value="Gfo/Idh/MocA-like_OxRdtase_N"/>
</dbReference>
<dbReference type="Pfam" id="PF22725">
    <property type="entry name" value="GFO_IDH_MocA_C3"/>
    <property type="match status" value="1"/>
</dbReference>
<evidence type="ECO:0000256" key="1">
    <source>
        <dbReference type="ARBA" id="ARBA00010928"/>
    </source>
</evidence>
<proteinExistence type="inferred from homology"/>
<comment type="similarity">
    <text evidence="1">Belongs to the Gfo/Idh/MocA family.</text>
</comment>
<dbReference type="SUPFAM" id="SSF51735">
    <property type="entry name" value="NAD(P)-binding Rossmann-fold domains"/>
    <property type="match status" value="1"/>
</dbReference>
<dbReference type="Gene3D" id="3.40.50.720">
    <property type="entry name" value="NAD(P)-binding Rossmann-like Domain"/>
    <property type="match status" value="1"/>
</dbReference>
<dbReference type="InterPro" id="IPR055170">
    <property type="entry name" value="GFO_IDH_MocA-like_dom"/>
</dbReference>
<dbReference type="PANTHER" id="PTHR22604:SF105">
    <property type="entry name" value="TRANS-1,2-DIHYDROBENZENE-1,2-DIOL DEHYDROGENASE"/>
    <property type="match status" value="1"/>
</dbReference>
<gene>
    <name evidence="5" type="ORF">J2Z75_004669</name>
</gene>
<dbReference type="InterPro" id="IPR036291">
    <property type="entry name" value="NAD(P)-bd_dom_sf"/>
</dbReference>
<evidence type="ECO:0000313" key="6">
    <source>
        <dbReference type="Proteomes" id="UP000823786"/>
    </source>
</evidence>
<feature type="domain" description="GFO/IDH/MocA-like oxidoreductase" evidence="4">
    <location>
        <begin position="144"/>
        <end position="256"/>
    </location>
</feature>
<accession>A0ABS4ETM1</accession>
<keyword evidence="6" id="KW-1185">Reference proteome</keyword>
<dbReference type="Pfam" id="PF01408">
    <property type="entry name" value="GFO_IDH_MocA"/>
    <property type="match status" value="1"/>
</dbReference>
<evidence type="ECO:0000313" key="5">
    <source>
        <dbReference type="EMBL" id="MBP1861141.1"/>
    </source>
</evidence>
<name>A0ABS4ETM1_9HYPH</name>
<evidence type="ECO:0000259" key="4">
    <source>
        <dbReference type="Pfam" id="PF22725"/>
    </source>
</evidence>